<dbReference type="InterPro" id="IPR010065">
    <property type="entry name" value="AA_ABC_transptr_permease_3TM"/>
</dbReference>
<evidence type="ECO:0000256" key="9">
    <source>
        <dbReference type="RuleBase" id="RU363032"/>
    </source>
</evidence>
<dbReference type="GO" id="GO:0022857">
    <property type="term" value="F:transmembrane transporter activity"/>
    <property type="evidence" value="ECO:0007669"/>
    <property type="project" value="InterPro"/>
</dbReference>
<feature type="transmembrane region" description="Helical" evidence="9">
    <location>
        <begin position="57"/>
        <end position="78"/>
    </location>
</feature>
<feature type="region of interest" description="Disordered" evidence="10">
    <location>
        <begin position="220"/>
        <end position="262"/>
    </location>
</feature>
<evidence type="ECO:0000259" key="11">
    <source>
        <dbReference type="PROSITE" id="PS50928"/>
    </source>
</evidence>
<evidence type="ECO:0000256" key="5">
    <source>
        <dbReference type="ARBA" id="ARBA00022692"/>
    </source>
</evidence>
<dbReference type="Proteomes" id="UP000291758">
    <property type="component" value="Chromosome"/>
</dbReference>
<keyword evidence="8 9" id="KW-0472">Membrane</keyword>
<keyword evidence="6" id="KW-0029">Amino-acid transport</keyword>
<sequence>MGYTWSWGVIGRNLDVFLQGLVYTLFYTVVTVALGMTIGTVLALGRISFRRWLRWPASVLLEVLRGIPLLVLLIWMFYAMPLLTGVAVSAPIACILALSLYGAAYYGEIVRGGILSIDSGQVDAGRSLGMTHGERMRRIVLPQAARRMVPPLMNQSIIMLKNTSLASVITVSELTYRAQALSSTTYRALEVYTTVALFYLAVVIPSSLAVKRLEVKSKSFGSAGRPKGTLSTRRAAAVLRRPSAARRGKQEPARGGKVGELV</sequence>
<evidence type="ECO:0000256" key="6">
    <source>
        <dbReference type="ARBA" id="ARBA00022970"/>
    </source>
</evidence>
<feature type="transmembrane region" description="Helical" evidence="9">
    <location>
        <begin position="191"/>
        <end position="210"/>
    </location>
</feature>
<evidence type="ECO:0000256" key="3">
    <source>
        <dbReference type="ARBA" id="ARBA00022448"/>
    </source>
</evidence>
<evidence type="ECO:0000256" key="10">
    <source>
        <dbReference type="SAM" id="MobiDB-lite"/>
    </source>
</evidence>
<dbReference type="PANTHER" id="PTHR30614:SF20">
    <property type="entry name" value="GLUTAMINE TRANSPORT SYSTEM PERMEASE PROTEIN GLNP"/>
    <property type="match status" value="1"/>
</dbReference>
<dbReference type="PANTHER" id="PTHR30614">
    <property type="entry name" value="MEMBRANE COMPONENT OF AMINO ACID ABC TRANSPORTER"/>
    <property type="match status" value="1"/>
</dbReference>
<keyword evidence="3 9" id="KW-0813">Transport</keyword>
<dbReference type="KEGG" id="xyl:ET495_01355"/>
<evidence type="ECO:0000256" key="8">
    <source>
        <dbReference type="ARBA" id="ARBA00023136"/>
    </source>
</evidence>
<dbReference type="FunFam" id="1.10.3720.10:FF:000006">
    <property type="entry name" value="Glutamate/aspartate ABC transporter, permease protein GltK"/>
    <property type="match status" value="1"/>
</dbReference>
<reference evidence="12 13" key="1">
    <citation type="submission" date="2019-01" db="EMBL/GenBank/DDBJ databases">
        <title>Genome sequencing of strain 2JSPR-7.</title>
        <authorList>
            <person name="Heo J."/>
            <person name="Kim S.-J."/>
            <person name="Kim J.-S."/>
            <person name="Hong S.-B."/>
            <person name="Kwon S.-W."/>
        </authorList>
    </citation>
    <scope>NUCLEOTIDE SEQUENCE [LARGE SCALE GENOMIC DNA]</scope>
    <source>
        <strain evidence="12 13">2JSPR-7</strain>
    </source>
</reference>
<keyword evidence="7 9" id="KW-1133">Transmembrane helix</keyword>
<dbReference type="OrthoDB" id="9814902at2"/>
<organism evidence="12 13">
    <name type="scientific">Xylanimonas allomyrinae</name>
    <dbReference type="NCBI Taxonomy" id="2509459"/>
    <lineage>
        <taxon>Bacteria</taxon>
        <taxon>Bacillati</taxon>
        <taxon>Actinomycetota</taxon>
        <taxon>Actinomycetes</taxon>
        <taxon>Micrococcales</taxon>
        <taxon>Promicromonosporaceae</taxon>
        <taxon>Xylanimonas</taxon>
    </lineage>
</organism>
<evidence type="ECO:0000256" key="7">
    <source>
        <dbReference type="ARBA" id="ARBA00022989"/>
    </source>
</evidence>
<comment type="subcellular location">
    <subcellularLocation>
        <location evidence="1 9">Cell membrane</location>
        <topology evidence="1 9">Multi-pass membrane protein</topology>
    </subcellularLocation>
</comment>
<dbReference type="InterPro" id="IPR043429">
    <property type="entry name" value="ArtM/GltK/GlnP/TcyL/YhdX-like"/>
</dbReference>
<dbReference type="CDD" id="cd06261">
    <property type="entry name" value="TM_PBP2"/>
    <property type="match status" value="1"/>
</dbReference>
<keyword evidence="4" id="KW-1003">Cell membrane</keyword>
<dbReference type="SUPFAM" id="SSF161098">
    <property type="entry name" value="MetI-like"/>
    <property type="match status" value="1"/>
</dbReference>
<name>A0A4P6EPG0_9MICO</name>
<dbReference type="InterPro" id="IPR000515">
    <property type="entry name" value="MetI-like"/>
</dbReference>
<dbReference type="Pfam" id="PF00528">
    <property type="entry name" value="BPD_transp_1"/>
    <property type="match status" value="1"/>
</dbReference>
<keyword evidence="13" id="KW-1185">Reference proteome</keyword>
<evidence type="ECO:0000256" key="1">
    <source>
        <dbReference type="ARBA" id="ARBA00004651"/>
    </source>
</evidence>
<dbReference type="AlphaFoldDB" id="A0A4P6EPG0"/>
<accession>A0A4P6EPG0</accession>
<dbReference type="RefSeq" id="WP_129202006.1">
    <property type="nucleotide sequence ID" value="NZ_CP035495.1"/>
</dbReference>
<dbReference type="GO" id="GO:0043190">
    <property type="term" value="C:ATP-binding cassette (ABC) transporter complex"/>
    <property type="evidence" value="ECO:0007669"/>
    <property type="project" value="InterPro"/>
</dbReference>
<protein>
    <submittedName>
        <fullName evidence="12">Amino acid ABC transporter permease</fullName>
    </submittedName>
</protein>
<dbReference type="Gene3D" id="1.10.3720.10">
    <property type="entry name" value="MetI-like"/>
    <property type="match status" value="1"/>
</dbReference>
<feature type="domain" description="ABC transmembrane type-1" evidence="11">
    <location>
        <begin position="21"/>
        <end position="210"/>
    </location>
</feature>
<evidence type="ECO:0000256" key="2">
    <source>
        <dbReference type="ARBA" id="ARBA00010072"/>
    </source>
</evidence>
<evidence type="ECO:0000313" key="13">
    <source>
        <dbReference type="Proteomes" id="UP000291758"/>
    </source>
</evidence>
<gene>
    <name evidence="12" type="ORF">ET495_01355</name>
</gene>
<keyword evidence="5 9" id="KW-0812">Transmembrane</keyword>
<evidence type="ECO:0000256" key="4">
    <source>
        <dbReference type="ARBA" id="ARBA00022475"/>
    </source>
</evidence>
<evidence type="ECO:0000313" key="12">
    <source>
        <dbReference type="EMBL" id="QAY62147.1"/>
    </source>
</evidence>
<feature type="transmembrane region" description="Helical" evidence="9">
    <location>
        <begin position="84"/>
        <end position="106"/>
    </location>
</feature>
<dbReference type="InterPro" id="IPR035906">
    <property type="entry name" value="MetI-like_sf"/>
</dbReference>
<dbReference type="NCBIfam" id="TIGR01726">
    <property type="entry name" value="HEQRo_perm_3TM"/>
    <property type="match status" value="1"/>
</dbReference>
<comment type="similarity">
    <text evidence="2">Belongs to the binding-protein-dependent transport system permease family. HisMQ subfamily.</text>
</comment>
<dbReference type="GO" id="GO:0006865">
    <property type="term" value="P:amino acid transport"/>
    <property type="evidence" value="ECO:0007669"/>
    <property type="project" value="UniProtKB-KW"/>
</dbReference>
<proteinExistence type="inferred from homology"/>
<dbReference type="PROSITE" id="PS50928">
    <property type="entry name" value="ABC_TM1"/>
    <property type="match status" value="1"/>
</dbReference>
<feature type="transmembrane region" description="Helical" evidence="9">
    <location>
        <begin position="20"/>
        <end position="45"/>
    </location>
</feature>
<dbReference type="EMBL" id="CP035495">
    <property type="protein sequence ID" value="QAY62147.1"/>
    <property type="molecule type" value="Genomic_DNA"/>
</dbReference>